<reference evidence="11 12" key="1">
    <citation type="journal article" date="2013" name="Nat. Genet.">
        <title>The high-quality draft genome of peach (Prunus persica) identifies unique patterns of genetic diversity, domestication and genome evolution.</title>
        <authorList>
            <consortium name="International Peach Genome Initiative"/>
            <person name="Verde I."/>
            <person name="Abbott A.G."/>
            <person name="Scalabrin S."/>
            <person name="Jung S."/>
            <person name="Shu S."/>
            <person name="Marroni F."/>
            <person name="Zhebentyayeva T."/>
            <person name="Dettori M.T."/>
            <person name="Grimwood J."/>
            <person name="Cattonaro F."/>
            <person name="Zuccolo A."/>
            <person name="Rossini L."/>
            <person name="Jenkins J."/>
            <person name="Vendramin E."/>
            <person name="Meisel L.A."/>
            <person name="Decroocq V."/>
            <person name="Sosinski B."/>
            <person name="Prochnik S."/>
            <person name="Mitros T."/>
            <person name="Policriti A."/>
            <person name="Cipriani G."/>
            <person name="Dondini L."/>
            <person name="Ficklin S."/>
            <person name="Goodstein D.M."/>
            <person name="Xuan P."/>
            <person name="Del Fabbro C."/>
            <person name="Aramini V."/>
            <person name="Copetti D."/>
            <person name="Gonzalez S."/>
            <person name="Horner D.S."/>
            <person name="Falchi R."/>
            <person name="Lucas S."/>
            <person name="Mica E."/>
            <person name="Maldonado J."/>
            <person name="Lazzari B."/>
            <person name="Bielenberg D."/>
            <person name="Pirona R."/>
            <person name="Miculan M."/>
            <person name="Barakat A."/>
            <person name="Testolin R."/>
            <person name="Stella A."/>
            <person name="Tartarini S."/>
            <person name="Tonutti P."/>
            <person name="Arus P."/>
            <person name="Orellana A."/>
            <person name="Wells C."/>
            <person name="Main D."/>
            <person name="Vizzotto G."/>
            <person name="Silva H."/>
            <person name="Salamini F."/>
            <person name="Schmutz J."/>
            <person name="Morgante M."/>
            <person name="Rokhsar D.S."/>
        </authorList>
    </citation>
    <scope>NUCLEOTIDE SEQUENCE [LARGE SCALE GENOMIC DNA]</scope>
    <source>
        <strain evidence="12">cv. Nemared</strain>
    </source>
</reference>
<dbReference type="InterPro" id="IPR036390">
    <property type="entry name" value="WH_DNA-bd_sf"/>
</dbReference>
<dbReference type="InterPro" id="IPR016461">
    <property type="entry name" value="COMT-like"/>
</dbReference>
<evidence type="ECO:0000256" key="6">
    <source>
        <dbReference type="ARBA" id="ARBA00039011"/>
    </source>
</evidence>
<dbReference type="SMR" id="A0A251P7V5"/>
<evidence type="ECO:0000256" key="2">
    <source>
        <dbReference type="ARBA" id="ARBA00022603"/>
    </source>
</evidence>
<dbReference type="GO" id="GO:0046983">
    <property type="term" value="F:protein dimerization activity"/>
    <property type="evidence" value="ECO:0007669"/>
    <property type="project" value="InterPro"/>
</dbReference>
<dbReference type="Pfam" id="PF00891">
    <property type="entry name" value="Methyltransf_2"/>
    <property type="match status" value="1"/>
</dbReference>
<dbReference type="GO" id="GO:0047763">
    <property type="term" value="F:caffeate O-methyltransferase activity"/>
    <property type="evidence" value="ECO:0007669"/>
    <property type="project" value="UniProtKB-EC"/>
</dbReference>
<evidence type="ECO:0000256" key="7">
    <source>
        <dbReference type="ARBA" id="ARBA00045231"/>
    </source>
</evidence>
<evidence type="ECO:0000313" key="11">
    <source>
        <dbReference type="EMBL" id="ONI07667.1"/>
    </source>
</evidence>
<evidence type="ECO:0000313" key="12">
    <source>
        <dbReference type="Proteomes" id="UP000006882"/>
    </source>
</evidence>
<evidence type="ECO:0000259" key="9">
    <source>
        <dbReference type="Pfam" id="PF00891"/>
    </source>
</evidence>
<protein>
    <recommendedName>
        <fullName evidence="6">caffeate O-methyltransferase</fullName>
        <ecNumber evidence="6">2.1.1.68</ecNumber>
    </recommendedName>
</protein>
<comment type="function">
    <text evidence="7">Catalyzes the conversion of caffeic acid to ferulic acid and of 5-hydroxyferulic acid to sinapic acid. The resulting products may subsequently be converted to the corresponding alcohols that are incorporated into lignins.</text>
</comment>
<dbReference type="Pfam" id="PF08100">
    <property type="entry name" value="Dimerisation"/>
    <property type="match status" value="1"/>
</dbReference>
<keyword evidence="3" id="KW-0808">Transferase</keyword>
<evidence type="ECO:0000259" key="10">
    <source>
        <dbReference type="Pfam" id="PF08100"/>
    </source>
</evidence>
<dbReference type="FunFam" id="3.40.50.150:FF:000061">
    <property type="entry name" value="Caffeic acid O-methyltransferase"/>
    <property type="match status" value="1"/>
</dbReference>
<dbReference type="InterPro" id="IPR036388">
    <property type="entry name" value="WH-like_DNA-bd_sf"/>
</dbReference>
<dbReference type="InterPro" id="IPR001077">
    <property type="entry name" value="COMT_C"/>
</dbReference>
<dbReference type="SUPFAM" id="SSF46785">
    <property type="entry name" value="Winged helix' DNA-binding domain"/>
    <property type="match status" value="1"/>
</dbReference>
<dbReference type="FunFam" id="1.10.10.10:FF:000357">
    <property type="entry name" value="Caffeic acid 3-O-methyltransferase"/>
    <property type="match status" value="1"/>
</dbReference>
<sequence>MKEKQVTKMATNEEEEIHSQYAMQLASASLVPMVLKAAIELGVFDILHRAGPGALLSATQIASLLPSNNNPGADLVLDRMLRLLSAYSVLACSVTSHQTDGEALRLYGLSPVSKYFIKNQDGVSLAPLLYLCNDKVTIDSWFHLKDAVLEGGLPFSQAYGMNVVEYVGKDERFRGVFKDSMKEFNPIFMKKILETYKGFVGLKTLVDVGGGDGTILNMIISMYPAIKGFNYDLPSVVEKSPSHPGIEHIAGDMFVRIPKGDAVFMKWMLHGWDDKHCLMILKNCYEALPDHGKVILVDMVVPEAPETSLSASSLFQFDVYLMNTNAMGKERTEKELESLAKEAGFSNIRVACSAFTFSVVELFKNV</sequence>
<evidence type="ECO:0000256" key="1">
    <source>
        <dbReference type="ARBA" id="ARBA00004928"/>
    </source>
</evidence>
<comment type="pathway">
    <text evidence="1">Aromatic compound metabolism; phenylpropanoid biosynthesis.</text>
</comment>
<dbReference type="Proteomes" id="UP000006882">
    <property type="component" value="Chromosome G5"/>
</dbReference>
<dbReference type="PANTHER" id="PTHR11746">
    <property type="entry name" value="O-METHYLTRANSFERASE"/>
    <property type="match status" value="1"/>
</dbReference>
<gene>
    <name evidence="11" type="ORF">PRUPE_5G134400</name>
</gene>
<dbReference type="GO" id="GO:0032259">
    <property type="term" value="P:methylation"/>
    <property type="evidence" value="ECO:0000318"/>
    <property type="project" value="GO_Central"/>
</dbReference>
<name>A0A251P7V5_PRUPE</name>
<dbReference type="EC" id="2.1.1.68" evidence="6"/>
<proteinExistence type="predicted"/>
<dbReference type="STRING" id="3760.A0A251P7V5"/>
<evidence type="ECO:0000256" key="3">
    <source>
        <dbReference type="ARBA" id="ARBA00022679"/>
    </source>
</evidence>
<dbReference type="Gene3D" id="3.40.50.150">
    <property type="entry name" value="Vaccinia Virus protein VP39"/>
    <property type="match status" value="1"/>
</dbReference>
<evidence type="ECO:0000256" key="4">
    <source>
        <dbReference type="ARBA" id="ARBA00022691"/>
    </source>
</evidence>
<feature type="domain" description="O-methyltransferase dimerisation" evidence="10">
    <location>
        <begin position="23"/>
        <end position="118"/>
    </location>
</feature>
<keyword evidence="4" id="KW-0949">S-adenosyl-L-methionine</keyword>
<organism evidence="11 12">
    <name type="scientific">Prunus persica</name>
    <name type="common">Peach</name>
    <name type="synonym">Amygdalus persica</name>
    <dbReference type="NCBI Taxonomy" id="3760"/>
    <lineage>
        <taxon>Eukaryota</taxon>
        <taxon>Viridiplantae</taxon>
        <taxon>Streptophyta</taxon>
        <taxon>Embryophyta</taxon>
        <taxon>Tracheophyta</taxon>
        <taxon>Spermatophyta</taxon>
        <taxon>Magnoliopsida</taxon>
        <taxon>eudicotyledons</taxon>
        <taxon>Gunneridae</taxon>
        <taxon>Pentapetalae</taxon>
        <taxon>rosids</taxon>
        <taxon>fabids</taxon>
        <taxon>Rosales</taxon>
        <taxon>Rosaceae</taxon>
        <taxon>Amygdaloideae</taxon>
        <taxon>Amygdaleae</taxon>
        <taxon>Prunus</taxon>
    </lineage>
</organism>
<dbReference type="InterPro" id="IPR012967">
    <property type="entry name" value="COMT_dimerisation"/>
</dbReference>
<dbReference type="eggNOG" id="KOG3178">
    <property type="taxonomic scope" value="Eukaryota"/>
</dbReference>
<dbReference type="GO" id="GO:0009809">
    <property type="term" value="P:lignin biosynthetic process"/>
    <property type="evidence" value="ECO:0007669"/>
    <property type="project" value="UniProtKB-KW"/>
</dbReference>
<keyword evidence="12" id="KW-1185">Reference proteome</keyword>
<dbReference type="Gramene" id="ONI07667">
    <property type="protein sequence ID" value="ONI07667"/>
    <property type="gene ID" value="PRUPE_5G134400"/>
</dbReference>
<keyword evidence="5" id="KW-0438">Lignin biosynthesis</keyword>
<feature type="domain" description="O-methyltransferase C-terminal" evidence="9">
    <location>
        <begin position="141"/>
        <end position="346"/>
    </location>
</feature>
<dbReference type="GO" id="GO:0008757">
    <property type="term" value="F:S-adenosylmethionine-dependent methyltransferase activity"/>
    <property type="evidence" value="ECO:0000318"/>
    <property type="project" value="GO_Central"/>
</dbReference>
<keyword evidence="2" id="KW-0489">Methyltransferase</keyword>
<evidence type="ECO:0000256" key="8">
    <source>
        <dbReference type="PIRSR" id="PIRSR005739-1"/>
    </source>
</evidence>
<accession>A0A251P7V5</accession>
<dbReference type="GO" id="GO:0008171">
    <property type="term" value="F:O-methyltransferase activity"/>
    <property type="evidence" value="ECO:0000318"/>
    <property type="project" value="GO_Central"/>
</dbReference>
<dbReference type="OrthoDB" id="1606438at2759"/>
<dbReference type="InterPro" id="IPR029063">
    <property type="entry name" value="SAM-dependent_MTases_sf"/>
</dbReference>
<evidence type="ECO:0000256" key="5">
    <source>
        <dbReference type="ARBA" id="ARBA00022733"/>
    </source>
</evidence>
<dbReference type="AlphaFoldDB" id="A0A251P7V5"/>
<dbReference type="Gene3D" id="1.10.10.10">
    <property type="entry name" value="Winged helix-like DNA-binding domain superfamily/Winged helix DNA-binding domain"/>
    <property type="match status" value="1"/>
</dbReference>
<dbReference type="PROSITE" id="PS51683">
    <property type="entry name" value="SAM_OMT_II"/>
    <property type="match status" value="1"/>
</dbReference>
<feature type="active site" description="Proton acceptor" evidence="8">
    <location>
        <position position="270"/>
    </location>
</feature>
<dbReference type="EMBL" id="CM007655">
    <property type="protein sequence ID" value="ONI07667.1"/>
    <property type="molecule type" value="Genomic_DNA"/>
</dbReference>
<dbReference type="PIRSF" id="PIRSF005739">
    <property type="entry name" value="O-mtase"/>
    <property type="match status" value="1"/>
</dbReference>
<dbReference type="SUPFAM" id="SSF53335">
    <property type="entry name" value="S-adenosyl-L-methionine-dependent methyltransferases"/>
    <property type="match status" value="1"/>
</dbReference>